<sequence>MSTAIQTELERCVRELHSTDPSVQAEAAKAIQVLTTSYSHEDAVVRSGALPRLIELMERGTVGVQERAAAVVANLAVVAETARAAAQAVVPLVQLLSRGRLAKEIAAEALANLAANPGEDQRGTITAAGALGPLVDLVKGSSRLAQENAASALQNLAADHPENARNITEAGAVGRGLQGRFLNLAADPDSETAMVRAGAVRPLLKLLTRFPPRPRAQQRAAMLLSCLARQHTLEILKHGNAIKPLVELLNCGNSAVEESAADVLFVLTLHPRGWAEAKGLGMLGRAHESQSPKVRLLVDPMYRKGPGPGKTSELVVLGLGSKNARDQAVKRIPLTAPLRRLAWLLWRLNRLRALRGPRLAMRLSDERALSCVHASMPLRPRAATPWNLNACPADKEISENSEEEPLAPNEDEGPPLPKHLLPPLLPPLPPPNDPPSDQVGKPVKSALKKAVLAVAAVSKVANKPTPNEAAPTATSDFKSKDPGGGSPSLGGQSGKARSVRFQEDAPQVKSDKDEKEKKTETTPQEPDDLTVSNASSREDIMAKTMFDMVSTVTLDNPGLSYRVLFATERQAQIIGNNPDTLEKLAAQFRTEETAKPKVVINLLTSLGTSQLREKRKQHPDEDEQHRLDMFMRHVLLPIAEQTNALVLCDAVADRCILADSFVRMCRVRHAAWNKKMPFTVVGVTTMNELDKRSGERCFWRELMGKCKGAWEDEWKKYYKNRQLNIDKSIPTGTGGVGDIQPLLPNLIIAGGFESSSNSRAAASTLKTALVSHLGASIPSIAFKTGMSELSYLKQTTESGLETAVDAIQQQTAVVFLDLFRRDKLQLESILESIPGTDSVKTPQDLPVRARHFANGGQDCETEFLKGAEAMMLKRNTAVENAKKTSFFDACAIAKLHSRYRRFFGEAKKQQRKFALWQAICLEERNRETRDIDGVRQARSVLYKVFQEHAKEMGVVFAAGWQHSVFNSAGWQNSVFKAAAVLEDEDDEAQAESVAAANEKLQKEHEESATYAFVARSTELVSSEFFTSINIWRGQSALERRIYAILTRSRLPPQHNLEALRLLLDAWTEYDVAKHLATYYGRLSRLWYFSQIVCGLGTVVFSVIAQTFVLEEFYTSLINFTISLFCTTLISLHAFANPTTRWHKLRCAAADLESLTWLFRTKCKQFESSDIDSVSNSVTLFREQLNEWRRNVVRGTDLHRSDFQRKWPHEKLTRGQHEKSRIYSDKHCPVQKPLDDEDMHEDDDVINKSTMHPADGVLPDHSPRRRQVVVTEVFWQRLCCCRKLRPSPPEAAKPSPQAVERAYKQAHGEEWDPRDDHEQNDKSQASDAEAQSRKAEASQASLEAWQDDHHSPVNADEYIRWRLQTMRRFYEQRLPAYAKYHRFIFALTLLGSMGSSIFAYISLNSWVVVAASLSTSASSWMEFSNVLQNIQRYSDTIQELKKLEAWWESLAPMEKASKENLNLLVCTCEKLICTECRSWAQSMQKSAQELIHRKMVQSNRKDE</sequence>
<evidence type="ECO:0000256" key="5">
    <source>
        <dbReference type="ARBA" id="ARBA00023136"/>
    </source>
</evidence>
<feature type="region of interest" description="Disordered" evidence="9">
    <location>
        <begin position="463"/>
        <end position="536"/>
    </location>
</feature>
<organism evidence="12 13">
    <name type="scientific">Symbiodinium microadriaticum</name>
    <name type="common">Dinoflagellate</name>
    <name type="synonym">Zooxanthella microadriatica</name>
    <dbReference type="NCBI Taxonomy" id="2951"/>
    <lineage>
        <taxon>Eukaryota</taxon>
        <taxon>Sar</taxon>
        <taxon>Alveolata</taxon>
        <taxon>Dinophyceae</taxon>
        <taxon>Suessiales</taxon>
        <taxon>Symbiodiniaceae</taxon>
        <taxon>Symbiodinium</taxon>
    </lineage>
</organism>
<proteinExistence type="inferred from homology"/>
<evidence type="ECO:0000256" key="2">
    <source>
        <dbReference type="ARBA" id="ARBA00005462"/>
    </source>
</evidence>
<dbReference type="Proteomes" id="UP000186817">
    <property type="component" value="Unassembled WGS sequence"/>
</dbReference>
<dbReference type="GO" id="GO:0005774">
    <property type="term" value="C:vacuolar membrane"/>
    <property type="evidence" value="ECO:0007669"/>
    <property type="project" value="UniProtKB-SubCell"/>
</dbReference>
<keyword evidence="3" id="KW-0926">Vacuole</keyword>
<feature type="region of interest" description="Disordered" evidence="9">
    <location>
        <begin position="1285"/>
        <end position="1348"/>
    </location>
</feature>
<name>A0A1Q9E236_SYMMI</name>
<evidence type="ECO:0000256" key="10">
    <source>
        <dbReference type="SAM" id="Phobius"/>
    </source>
</evidence>
<feature type="compositionally biased region" description="Basic and acidic residues" evidence="9">
    <location>
        <begin position="1300"/>
        <end position="1320"/>
    </location>
</feature>
<evidence type="ECO:0000256" key="6">
    <source>
        <dbReference type="ARBA" id="ARBA00023288"/>
    </source>
</evidence>
<feature type="compositionally biased region" description="Basic and acidic residues" evidence="9">
    <location>
        <begin position="509"/>
        <end position="520"/>
    </location>
</feature>
<keyword evidence="10" id="KW-1133">Transmembrane helix</keyword>
<keyword evidence="4" id="KW-0677">Repeat</keyword>
<evidence type="ECO:0000256" key="3">
    <source>
        <dbReference type="ARBA" id="ARBA00022554"/>
    </source>
</evidence>
<protein>
    <recommendedName>
        <fullName evidence="7">Vacuolar protein 8</fullName>
    </recommendedName>
</protein>
<accession>A0A1Q9E236</accession>
<keyword evidence="10" id="KW-0812">Transmembrane</keyword>
<dbReference type="PANTHER" id="PTHR47249">
    <property type="entry name" value="VACUOLAR PROTEIN 8"/>
    <property type="match status" value="1"/>
</dbReference>
<evidence type="ECO:0000256" key="1">
    <source>
        <dbReference type="ARBA" id="ARBA00004592"/>
    </source>
</evidence>
<feature type="repeat" description="ARM" evidence="8">
    <location>
        <begin position="48"/>
        <end position="90"/>
    </location>
</feature>
<dbReference type="OrthoDB" id="422981at2759"/>
<feature type="compositionally biased region" description="Gly residues" evidence="9">
    <location>
        <begin position="482"/>
        <end position="493"/>
    </location>
</feature>
<gene>
    <name evidence="12" type="primary">PUB2</name>
    <name evidence="12" type="ORF">AK812_SmicGene15743</name>
</gene>
<dbReference type="InterPro" id="IPR016024">
    <property type="entry name" value="ARM-type_fold"/>
</dbReference>
<comment type="similarity">
    <text evidence="2">Belongs to the beta-catenin family.</text>
</comment>
<dbReference type="InterPro" id="IPR045156">
    <property type="entry name" value="Vac8"/>
</dbReference>
<dbReference type="PANTHER" id="PTHR47249:SF1">
    <property type="entry name" value="VACUOLAR PROTEIN 8"/>
    <property type="match status" value="1"/>
</dbReference>
<feature type="compositionally biased region" description="Acidic residues" evidence="9">
    <location>
        <begin position="399"/>
        <end position="413"/>
    </location>
</feature>
<evidence type="ECO:0000313" key="13">
    <source>
        <dbReference type="Proteomes" id="UP000186817"/>
    </source>
</evidence>
<keyword evidence="6" id="KW-0449">Lipoprotein</keyword>
<dbReference type="SUPFAM" id="SSF48371">
    <property type="entry name" value="ARM repeat"/>
    <property type="match status" value="1"/>
</dbReference>
<feature type="compositionally biased region" description="Basic and acidic residues" evidence="9">
    <location>
        <begin position="1209"/>
        <end position="1227"/>
    </location>
</feature>
<dbReference type="InterPro" id="IPR011989">
    <property type="entry name" value="ARM-like"/>
</dbReference>
<evidence type="ECO:0000256" key="7">
    <source>
        <dbReference type="ARBA" id="ARBA00026209"/>
    </source>
</evidence>
<feature type="region of interest" description="Disordered" evidence="9">
    <location>
        <begin position="396"/>
        <end position="443"/>
    </location>
</feature>
<keyword evidence="13" id="KW-1185">Reference proteome</keyword>
<keyword evidence="5 10" id="KW-0472">Membrane</keyword>
<evidence type="ECO:0000256" key="8">
    <source>
        <dbReference type="PROSITE-ProRule" id="PRU00259"/>
    </source>
</evidence>
<dbReference type="PROSITE" id="PS50176">
    <property type="entry name" value="ARM_REPEAT"/>
    <property type="match status" value="2"/>
</dbReference>
<dbReference type="NCBIfam" id="NF033634">
    <property type="entry name" value="SLATT_1"/>
    <property type="match status" value="1"/>
</dbReference>
<dbReference type="InterPro" id="IPR040884">
    <property type="entry name" value="SLATT_1"/>
</dbReference>
<feature type="compositionally biased region" description="Pro residues" evidence="9">
    <location>
        <begin position="423"/>
        <end position="434"/>
    </location>
</feature>
<dbReference type="Pfam" id="PF00514">
    <property type="entry name" value="Arm"/>
    <property type="match status" value="1"/>
</dbReference>
<dbReference type="Gene3D" id="1.25.10.10">
    <property type="entry name" value="Leucine-rich Repeat Variant"/>
    <property type="match status" value="3"/>
</dbReference>
<dbReference type="EMBL" id="LSRX01000290">
    <property type="protein sequence ID" value="OLQ01485.1"/>
    <property type="molecule type" value="Genomic_DNA"/>
</dbReference>
<evidence type="ECO:0000256" key="9">
    <source>
        <dbReference type="SAM" id="MobiDB-lite"/>
    </source>
</evidence>
<dbReference type="SMART" id="SM00185">
    <property type="entry name" value="ARM"/>
    <property type="match status" value="4"/>
</dbReference>
<comment type="subcellular location">
    <subcellularLocation>
        <location evidence="1">Vacuole membrane</location>
        <topology evidence="1">Lipid-anchor</topology>
    </subcellularLocation>
</comment>
<feature type="domain" description="SMODS and SLOG-associating 2TM effector" evidence="11">
    <location>
        <begin position="1357"/>
        <end position="1478"/>
    </location>
</feature>
<dbReference type="GO" id="GO:0071562">
    <property type="term" value="P:nucleus-vacuole junction assembly"/>
    <property type="evidence" value="ECO:0007669"/>
    <property type="project" value="InterPro"/>
</dbReference>
<comment type="caution">
    <text evidence="12">The sequence shown here is derived from an EMBL/GenBank/DDBJ whole genome shotgun (WGS) entry which is preliminary data.</text>
</comment>
<dbReference type="InterPro" id="IPR000225">
    <property type="entry name" value="Armadillo"/>
</dbReference>
<feature type="transmembrane region" description="Helical" evidence="10">
    <location>
        <begin position="1116"/>
        <end position="1135"/>
    </location>
</feature>
<dbReference type="GO" id="GO:0043495">
    <property type="term" value="F:protein-membrane adaptor activity"/>
    <property type="evidence" value="ECO:0007669"/>
    <property type="project" value="InterPro"/>
</dbReference>
<dbReference type="Pfam" id="PF18181">
    <property type="entry name" value="SLATT_1"/>
    <property type="match status" value="1"/>
</dbReference>
<feature type="transmembrane region" description="Helical" evidence="10">
    <location>
        <begin position="1085"/>
        <end position="1104"/>
    </location>
</feature>
<feature type="region of interest" description="Disordered" evidence="9">
    <location>
        <begin position="1209"/>
        <end position="1240"/>
    </location>
</feature>
<reference evidence="12 13" key="1">
    <citation type="submission" date="2016-02" db="EMBL/GenBank/DDBJ databases">
        <title>Genome analysis of coral dinoflagellate symbionts highlights evolutionary adaptations to a symbiotic lifestyle.</title>
        <authorList>
            <person name="Aranda M."/>
            <person name="Li Y."/>
            <person name="Liew Y.J."/>
            <person name="Baumgarten S."/>
            <person name="Simakov O."/>
            <person name="Wilson M."/>
            <person name="Piel J."/>
            <person name="Ashoor H."/>
            <person name="Bougouffa S."/>
            <person name="Bajic V.B."/>
            <person name="Ryu T."/>
            <person name="Ravasi T."/>
            <person name="Bayer T."/>
            <person name="Micklem G."/>
            <person name="Kim H."/>
            <person name="Bhak J."/>
            <person name="Lajeunesse T.C."/>
            <person name="Voolstra C.R."/>
        </authorList>
    </citation>
    <scope>NUCLEOTIDE SEQUENCE [LARGE SCALE GENOMIC DNA]</scope>
    <source>
        <strain evidence="12 13">CCMP2467</strain>
    </source>
</reference>
<evidence type="ECO:0000256" key="4">
    <source>
        <dbReference type="ARBA" id="ARBA00022737"/>
    </source>
</evidence>
<evidence type="ECO:0000313" key="12">
    <source>
        <dbReference type="EMBL" id="OLQ01485.1"/>
    </source>
</evidence>
<evidence type="ECO:0000259" key="11">
    <source>
        <dbReference type="Pfam" id="PF18181"/>
    </source>
</evidence>
<feature type="repeat" description="ARM" evidence="8">
    <location>
        <begin position="129"/>
        <end position="171"/>
    </location>
</feature>